<dbReference type="VEuPathDB" id="FungiDB:EMCG_07003"/>
<dbReference type="AlphaFoldDB" id="A0A0G2J651"/>
<protein>
    <submittedName>
        <fullName evidence="2">Uncharacterized protein</fullName>
    </submittedName>
</protein>
<gene>
    <name evidence="2" type="ORF">EMCG_07003</name>
</gene>
<name>A0A0G2J651_9EURO</name>
<reference evidence="3" key="1">
    <citation type="journal article" date="2015" name="PLoS Genet.">
        <title>The dynamic genome and transcriptome of the human fungal pathogen Blastomyces and close relative Emmonsia.</title>
        <authorList>
            <person name="Munoz J.F."/>
            <person name="Gauthier G.M."/>
            <person name="Desjardins C.A."/>
            <person name="Gallo J.E."/>
            <person name="Holder J."/>
            <person name="Sullivan T.D."/>
            <person name="Marty A.J."/>
            <person name="Carmen J.C."/>
            <person name="Chen Z."/>
            <person name="Ding L."/>
            <person name="Gujja S."/>
            <person name="Magrini V."/>
            <person name="Misas E."/>
            <person name="Mitreva M."/>
            <person name="Priest M."/>
            <person name="Saif S."/>
            <person name="Whiston E.A."/>
            <person name="Young S."/>
            <person name="Zeng Q."/>
            <person name="Goldman W.E."/>
            <person name="Mardis E.R."/>
            <person name="Taylor J.W."/>
            <person name="McEwen J.G."/>
            <person name="Clay O.K."/>
            <person name="Klein B.S."/>
            <person name="Cuomo C.A."/>
        </authorList>
    </citation>
    <scope>NUCLEOTIDE SEQUENCE [LARGE SCALE GENOMIC DNA]</scope>
    <source>
        <strain evidence="3">UAMH 3008</strain>
    </source>
</reference>
<feature type="region of interest" description="Disordered" evidence="1">
    <location>
        <begin position="26"/>
        <end position="61"/>
    </location>
</feature>
<dbReference type="Proteomes" id="UP000034164">
    <property type="component" value="Unassembled WGS sequence"/>
</dbReference>
<evidence type="ECO:0000256" key="1">
    <source>
        <dbReference type="SAM" id="MobiDB-lite"/>
    </source>
</evidence>
<accession>A0A0G2J651</accession>
<sequence length="127" mass="14177">MNIVDGVWRFVDSSWAAGGEGFLTEPFQQPNLSSEASSKSSNNQRPVRAPQTSNSSGGLSKLPVTPHFSLDCMKMLVRQKVALTYLVGYALEAQQWWWTTGSRPTMVARLNGWRGTRKRKEVGQCSR</sequence>
<evidence type="ECO:0000313" key="2">
    <source>
        <dbReference type="EMBL" id="KKZ67319.1"/>
    </source>
</evidence>
<feature type="compositionally biased region" description="Polar residues" evidence="1">
    <location>
        <begin position="42"/>
        <end position="58"/>
    </location>
</feature>
<organism evidence="2 3">
    <name type="scientific">[Emmonsia] crescens</name>
    <dbReference type="NCBI Taxonomy" id="73230"/>
    <lineage>
        <taxon>Eukaryota</taxon>
        <taxon>Fungi</taxon>
        <taxon>Dikarya</taxon>
        <taxon>Ascomycota</taxon>
        <taxon>Pezizomycotina</taxon>
        <taxon>Eurotiomycetes</taxon>
        <taxon>Eurotiomycetidae</taxon>
        <taxon>Onygenales</taxon>
        <taxon>Ajellomycetaceae</taxon>
        <taxon>Emergomyces</taxon>
    </lineage>
</organism>
<dbReference type="EMBL" id="LCZI01000282">
    <property type="protein sequence ID" value="KKZ67319.1"/>
    <property type="molecule type" value="Genomic_DNA"/>
</dbReference>
<comment type="caution">
    <text evidence="2">The sequence shown here is derived from an EMBL/GenBank/DDBJ whole genome shotgun (WGS) entry which is preliminary data.</text>
</comment>
<evidence type="ECO:0000313" key="3">
    <source>
        <dbReference type="Proteomes" id="UP000034164"/>
    </source>
</evidence>
<proteinExistence type="predicted"/>